<proteinExistence type="predicted"/>
<evidence type="ECO:0000313" key="2">
    <source>
        <dbReference type="Proteomes" id="UP000237000"/>
    </source>
</evidence>
<protein>
    <submittedName>
        <fullName evidence="1">Uncharacterized protein</fullName>
    </submittedName>
</protein>
<sequence length="101" mass="11490">MNRPRGNYISSSIWSGLSMNFVTLCNEVLLGDNSAIPFWTCNWLGYVSADRINIPFDSRPEYSQTISNYYSNGVWQLPLILIDIHGDIVDGIYCTIIPPWV</sequence>
<accession>A0A2P5BY31</accession>
<organism evidence="1 2">
    <name type="scientific">Trema orientale</name>
    <name type="common">Charcoal tree</name>
    <name type="synonym">Celtis orientalis</name>
    <dbReference type="NCBI Taxonomy" id="63057"/>
    <lineage>
        <taxon>Eukaryota</taxon>
        <taxon>Viridiplantae</taxon>
        <taxon>Streptophyta</taxon>
        <taxon>Embryophyta</taxon>
        <taxon>Tracheophyta</taxon>
        <taxon>Spermatophyta</taxon>
        <taxon>Magnoliopsida</taxon>
        <taxon>eudicotyledons</taxon>
        <taxon>Gunneridae</taxon>
        <taxon>Pentapetalae</taxon>
        <taxon>rosids</taxon>
        <taxon>fabids</taxon>
        <taxon>Rosales</taxon>
        <taxon>Cannabaceae</taxon>
        <taxon>Trema</taxon>
    </lineage>
</organism>
<name>A0A2P5BY31_TREOI</name>
<keyword evidence="2" id="KW-1185">Reference proteome</keyword>
<dbReference type="OrthoDB" id="1434423at2759"/>
<dbReference type="Proteomes" id="UP000237000">
    <property type="component" value="Unassembled WGS sequence"/>
</dbReference>
<dbReference type="EMBL" id="JXTC01000441">
    <property type="protein sequence ID" value="PON53681.1"/>
    <property type="molecule type" value="Genomic_DNA"/>
</dbReference>
<dbReference type="InParanoid" id="A0A2P5BY31"/>
<evidence type="ECO:0000313" key="1">
    <source>
        <dbReference type="EMBL" id="PON53681.1"/>
    </source>
</evidence>
<reference evidence="2" key="1">
    <citation type="submission" date="2016-06" db="EMBL/GenBank/DDBJ databases">
        <title>Parallel loss of symbiosis genes in relatives of nitrogen-fixing non-legume Parasponia.</title>
        <authorList>
            <person name="Van Velzen R."/>
            <person name="Holmer R."/>
            <person name="Bu F."/>
            <person name="Rutten L."/>
            <person name="Van Zeijl A."/>
            <person name="Liu W."/>
            <person name="Santuari L."/>
            <person name="Cao Q."/>
            <person name="Sharma T."/>
            <person name="Shen D."/>
            <person name="Roswanjaya Y."/>
            <person name="Wardhani T."/>
            <person name="Kalhor M.S."/>
            <person name="Jansen J."/>
            <person name="Van den Hoogen J."/>
            <person name="Gungor B."/>
            <person name="Hartog M."/>
            <person name="Hontelez J."/>
            <person name="Verver J."/>
            <person name="Yang W.-C."/>
            <person name="Schijlen E."/>
            <person name="Repin R."/>
            <person name="Schilthuizen M."/>
            <person name="Schranz E."/>
            <person name="Heidstra R."/>
            <person name="Miyata K."/>
            <person name="Fedorova E."/>
            <person name="Kohlen W."/>
            <person name="Bisseling T."/>
            <person name="Smit S."/>
            <person name="Geurts R."/>
        </authorList>
    </citation>
    <scope>NUCLEOTIDE SEQUENCE [LARGE SCALE GENOMIC DNA]</scope>
    <source>
        <strain evidence="2">cv. RG33-2</strain>
    </source>
</reference>
<comment type="caution">
    <text evidence="1">The sequence shown here is derived from an EMBL/GenBank/DDBJ whole genome shotgun (WGS) entry which is preliminary data.</text>
</comment>
<gene>
    <name evidence="1" type="ORF">TorRG33x02_304700</name>
</gene>
<dbReference type="AlphaFoldDB" id="A0A2P5BY31"/>